<comment type="function">
    <text evidence="1">Microtubule-binding protein that localizes to the microtubular manchette of elongating spermatids.</text>
</comment>
<gene>
    <name evidence="16" type="ORF">HPB51_024147</name>
</gene>
<name>A0A9J6DKN3_RHIMP</name>
<keyword evidence="6" id="KW-0963">Cytoplasm</keyword>
<feature type="coiled-coil region" evidence="14">
    <location>
        <begin position="198"/>
        <end position="232"/>
    </location>
</feature>
<comment type="subcellular location">
    <subcellularLocation>
        <location evidence="2">Cell projection</location>
        <location evidence="2">Cilium</location>
        <location evidence="2">Flagellum</location>
    </subcellularLocation>
    <subcellularLocation>
        <location evidence="3">Cytoplasm</location>
        <location evidence="3">Cytoskeleton</location>
    </subcellularLocation>
</comment>
<dbReference type="AlphaFoldDB" id="A0A9J6DKN3"/>
<dbReference type="GO" id="GO:0008017">
    <property type="term" value="F:microtubule binding"/>
    <property type="evidence" value="ECO:0007669"/>
    <property type="project" value="InterPro"/>
</dbReference>
<evidence type="ECO:0000256" key="13">
    <source>
        <dbReference type="ARBA" id="ARBA00047162"/>
    </source>
</evidence>
<accession>A0A9J6DKN3</accession>
<dbReference type="GO" id="GO:0005874">
    <property type="term" value="C:microtubule"/>
    <property type="evidence" value="ECO:0007669"/>
    <property type="project" value="UniProtKB-KW"/>
</dbReference>
<comment type="subunit">
    <text evidence="13">Homodimer. Interacts with HOOK1. Interacts with HOOK2. Interacts with HOOK3.</text>
</comment>
<comment type="caution">
    <text evidence="16">The sequence shown here is derived from an EMBL/GenBank/DDBJ whole genome shotgun (WGS) entry which is preliminary data.</text>
</comment>
<dbReference type="EMBL" id="JABSTU010000009">
    <property type="protein sequence ID" value="KAH8022417.1"/>
    <property type="molecule type" value="Genomic_DNA"/>
</dbReference>
<evidence type="ECO:0000256" key="15">
    <source>
        <dbReference type="SAM" id="MobiDB-lite"/>
    </source>
</evidence>
<dbReference type="PANTHER" id="PTHR14320:SF2">
    <property type="entry name" value="COILED-COIL DOMAIN-CONTAINING PROTEIN 181"/>
    <property type="match status" value="1"/>
</dbReference>
<keyword evidence="17" id="KW-1185">Reference proteome</keyword>
<dbReference type="GO" id="GO:0031514">
    <property type="term" value="C:motile cilium"/>
    <property type="evidence" value="ECO:0007669"/>
    <property type="project" value="UniProtKB-SubCell"/>
</dbReference>
<comment type="similarity">
    <text evidence="4">Belongs to the CCDC181 family.</text>
</comment>
<keyword evidence="12" id="KW-0966">Cell projection</keyword>
<evidence type="ECO:0000256" key="7">
    <source>
        <dbReference type="ARBA" id="ARBA00022701"/>
    </source>
</evidence>
<evidence type="ECO:0000256" key="1">
    <source>
        <dbReference type="ARBA" id="ARBA00002213"/>
    </source>
</evidence>
<evidence type="ECO:0000256" key="14">
    <source>
        <dbReference type="SAM" id="Coils"/>
    </source>
</evidence>
<evidence type="ECO:0000313" key="17">
    <source>
        <dbReference type="Proteomes" id="UP000821866"/>
    </source>
</evidence>
<evidence type="ECO:0000256" key="6">
    <source>
        <dbReference type="ARBA" id="ARBA00022490"/>
    </source>
</evidence>
<reference evidence="16" key="2">
    <citation type="submission" date="2021-09" db="EMBL/GenBank/DDBJ databases">
        <authorList>
            <person name="Jia N."/>
            <person name="Wang J."/>
            <person name="Shi W."/>
            <person name="Du L."/>
            <person name="Sun Y."/>
            <person name="Zhan W."/>
            <person name="Jiang J."/>
            <person name="Wang Q."/>
            <person name="Zhang B."/>
            <person name="Ji P."/>
            <person name="Sakyi L.B."/>
            <person name="Cui X."/>
            <person name="Yuan T."/>
            <person name="Jiang B."/>
            <person name="Yang W."/>
            <person name="Lam T.T.-Y."/>
            <person name="Chang Q."/>
            <person name="Ding S."/>
            <person name="Wang X."/>
            <person name="Zhu J."/>
            <person name="Ruan X."/>
            <person name="Zhao L."/>
            <person name="Wei J."/>
            <person name="Que T."/>
            <person name="Du C."/>
            <person name="Cheng J."/>
            <person name="Dai P."/>
            <person name="Han X."/>
            <person name="Huang E."/>
            <person name="Gao Y."/>
            <person name="Liu J."/>
            <person name="Shao H."/>
            <person name="Ye R."/>
            <person name="Li L."/>
            <person name="Wei W."/>
            <person name="Wang X."/>
            <person name="Wang C."/>
            <person name="Huo Q."/>
            <person name="Li W."/>
            <person name="Guo W."/>
            <person name="Chen H."/>
            <person name="Chen S."/>
            <person name="Zhou L."/>
            <person name="Zhou L."/>
            <person name="Ni X."/>
            <person name="Tian J."/>
            <person name="Zhou Y."/>
            <person name="Sheng Y."/>
            <person name="Liu T."/>
            <person name="Pan Y."/>
            <person name="Xia L."/>
            <person name="Li J."/>
            <person name="Zhao F."/>
            <person name="Cao W."/>
        </authorList>
    </citation>
    <scope>NUCLEOTIDE SEQUENCE</scope>
    <source>
        <strain evidence="16">Rmic-2018</strain>
        <tissue evidence="16">Larvae</tissue>
    </source>
</reference>
<keyword evidence="7" id="KW-0493">Microtubule</keyword>
<keyword evidence="8" id="KW-0282">Flagellum</keyword>
<keyword evidence="11" id="KW-0206">Cytoskeleton</keyword>
<proteinExistence type="inferred from homology"/>
<evidence type="ECO:0000256" key="3">
    <source>
        <dbReference type="ARBA" id="ARBA00004245"/>
    </source>
</evidence>
<evidence type="ECO:0000256" key="11">
    <source>
        <dbReference type="ARBA" id="ARBA00023212"/>
    </source>
</evidence>
<evidence type="ECO:0000256" key="4">
    <source>
        <dbReference type="ARBA" id="ARBA00005737"/>
    </source>
</evidence>
<feature type="compositionally biased region" description="Basic and acidic residues" evidence="15">
    <location>
        <begin position="255"/>
        <end position="270"/>
    </location>
</feature>
<feature type="region of interest" description="Disordered" evidence="15">
    <location>
        <begin position="246"/>
        <end position="270"/>
    </location>
</feature>
<sequence>MCLQSRQRLVSTPPLFKTVESPSTSPATPTAIYGGSSRPKTVVTAGRTSVRTVPGASTPTRGRSGSSGSVFNWSGPAYEKLLEQGRAADVIAVFSTECSERAIGKADGIAYRVREASATSHALLHREAESTGPRLIIGFCKASITKRYFSIMHRVSNSHCLRAALTRRLQTVQRLIGTTHPPTVVRSTKSTYVLPRELKEELARKKRRERELQLQREAREESERRQRALEAEQAFRAWLAKKRREGSLTRTDNSVSRDETARANGNRKIDNTSRCQNLSYLTKRQVPSLSPMPFAHAYFMLQRRILRGANLRVPRTQDGRHPSGAYEAWLRRKQRQQREEELRRRLRQLDVAATEKPRRSRQEAQKVYLAWLERKYEEERQRRLATLAERRGAREAALSASSLRILEQYLRSEEFSRYPELVV</sequence>
<evidence type="ECO:0000256" key="2">
    <source>
        <dbReference type="ARBA" id="ARBA00004230"/>
    </source>
</evidence>
<evidence type="ECO:0000313" key="16">
    <source>
        <dbReference type="EMBL" id="KAH8022417.1"/>
    </source>
</evidence>
<evidence type="ECO:0000256" key="9">
    <source>
        <dbReference type="ARBA" id="ARBA00023054"/>
    </source>
</evidence>
<organism evidence="16 17">
    <name type="scientific">Rhipicephalus microplus</name>
    <name type="common">Cattle tick</name>
    <name type="synonym">Boophilus microplus</name>
    <dbReference type="NCBI Taxonomy" id="6941"/>
    <lineage>
        <taxon>Eukaryota</taxon>
        <taxon>Metazoa</taxon>
        <taxon>Ecdysozoa</taxon>
        <taxon>Arthropoda</taxon>
        <taxon>Chelicerata</taxon>
        <taxon>Arachnida</taxon>
        <taxon>Acari</taxon>
        <taxon>Parasitiformes</taxon>
        <taxon>Ixodida</taxon>
        <taxon>Ixodoidea</taxon>
        <taxon>Ixodidae</taxon>
        <taxon>Rhipicephalinae</taxon>
        <taxon>Rhipicephalus</taxon>
        <taxon>Boophilus</taxon>
    </lineage>
</organism>
<dbReference type="InterPro" id="IPR026687">
    <property type="entry name" value="CCDC181"/>
</dbReference>
<keyword evidence="10" id="KW-0969">Cilium</keyword>
<reference evidence="16" key="1">
    <citation type="journal article" date="2020" name="Cell">
        <title>Large-Scale Comparative Analyses of Tick Genomes Elucidate Their Genetic Diversity and Vector Capacities.</title>
        <authorList>
            <consortium name="Tick Genome and Microbiome Consortium (TIGMIC)"/>
            <person name="Jia N."/>
            <person name="Wang J."/>
            <person name="Shi W."/>
            <person name="Du L."/>
            <person name="Sun Y."/>
            <person name="Zhan W."/>
            <person name="Jiang J.F."/>
            <person name="Wang Q."/>
            <person name="Zhang B."/>
            <person name="Ji P."/>
            <person name="Bell-Sakyi L."/>
            <person name="Cui X.M."/>
            <person name="Yuan T.T."/>
            <person name="Jiang B.G."/>
            <person name="Yang W.F."/>
            <person name="Lam T.T."/>
            <person name="Chang Q.C."/>
            <person name="Ding S.J."/>
            <person name="Wang X.J."/>
            <person name="Zhu J.G."/>
            <person name="Ruan X.D."/>
            <person name="Zhao L."/>
            <person name="Wei J.T."/>
            <person name="Ye R.Z."/>
            <person name="Que T.C."/>
            <person name="Du C.H."/>
            <person name="Zhou Y.H."/>
            <person name="Cheng J.X."/>
            <person name="Dai P.F."/>
            <person name="Guo W.B."/>
            <person name="Han X.H."/>
            <person name="Huang E.J."/>
            <person name="Li L.F."/>
            <person name="Wei W."/>
            <person name="Gao Y.C."/>
            <person name="Liu J.Z."/>
            <person name="Shao H.Z."/>
            <person name="Wang X."/>
            <person name="Wang C.C."/>
            <person name="Yang T.C."/>
            <person name="Huo Q.B."/>
            <person name="Li W."/>
            <person name="Chen H.Y."/>
            <person name="Chen S.E."/>
            <person name="Zhou L.G."/>
            <person name="Ni X.B."/>
            <person name="Tian J.H."/>
            <person name="Sheng Y."/>
            <person name="Liu T."/>
            <person name="Pan Y.S."/>
            <person name="Xia L.Y."/>
            <person name="Li J."/>
            <person name="Zhao F."/>
            <person name="Cao W.C."/>
        </authorList>
    </citation>
    <scope>NUCLEOTIDE SEQUENCE</scope>
    <source>
        <strain evidence="16">Rmic-2018</strain>
    </source>
</reference>
<feature type="region of interest" description="Disordered" evidence="15">
    <location>
        <begin position="13"/>
        <end position="68"/>
    </location>
</feature>
<evidence type="ECO:0000256" key="12">
    <source>
        <dbReference type="ARBA" id="ARBA00023273"/>
    </source>
</evidence>
<evidence type="ECO:0000256" key="8">
    <source>
        <dbReference type="ARBA" id="ARBA00022846"/>
    </source>
</evidence>
<protein>
    <recommendedName>
        <fullName evidence="5">Coiled-coil domain-containing protein 181</fullName>
    </recommendedName>
</protein>
<keyword evidence="9 14" id="KW-0175">Coiled coil</keyword>
<evidence type="ECO:0000256" key="10">
    <source>
        <dbReference type="ARBA" id="ARBA00023069"/>
    </source>
</evidence>
<dbReference type="Proteomes" id="UP000821866">
    <property type="component" value="Chromosome 7"/>
</dbReference>
<dbReference type="PANTHER" id="PTHR14320">
    <property type="entry name" value="COILED-COIL DOMAIN-CONTAINING PROTEIN 181"/>
    <property type="match status" value="1"/>
</dbReference>
<evidence type="ECO:0000256" key="5">
    <source>
        <dbReference type="ARBA" id="ARBA00022306"/>
    </source>
</evidence>
<feature type="compositionally biased region" description="Polar residues" evidence="15">
    <location>
        <begin position="46"/>
        <end position="60"/>
    </location>
</feature>